<dbReference type="InterPro" id="IPR003960">
    <property type="entry name" value="ATPase_AAA_CS"/>
</dbReference>
<evidence type="ECO:0000256" key="1">
    <source>
        <dbReference type="ARBA" id="ARBA00004173"/>
    </source>
</evidence>
<evidence type="ECO:0000313" key="8">
    <source>
        <dbReference type="EMBL" id="PJF18968.1"/>
    </source>
</evidence>
<dbReference type="GO" id="GO:0005778">
    <property type="term" value="C:peroxisomal membrane"/>
    <property type="evidence" value="ECO:0007669"/>
    <property type="project" value="EnsemblFungi"/>
</dbReference>
<dbReference type="InterPro" id="IPR051701">
    <property type="entry name" value="Mito_OM_Translocase_MSP1"/>
</dbReference>
<dbReference type="GO" id="GO:0045047">
    <property type="term" value="P:protein targeting to ER"/>
    <property type="evidence" value="ECO:0007669"/>
    <property type="project" value="EnsemblFungi"/>
</dbReference>
<keyword evidence="6" id="KW-0472">Membrane</keyword>
<dbReference type="GO" id="GO:0005524">
    <property type="term" value="F:ATP binding"/>
    <property type="evidence" value="ECO:0007669"/>
    <property type="project" value="UniProtKB-KW"/>
</dbReference>
<evidence type="ECO:0000256" key="3">
    <source>
        <dbReference type="ARBA" id="ARBA00022840"/>
    </source>
</evidence>
<dbReference type="EMBL" id="MTSL01000093">
    <property type="protein sequence ID" value="PJF18968.1"/>
    <property type="molecule type" value="Genomic_DNA"/>
</dbReference>
<dbReference type="Proteomes" id="UP000240830">
    <property type="component" value="Unassembled WGS sequence"/>
</dbReference>
<sequence length="312" mass="35096">MDQKALQFLNLFSISLLTGYLTAEYVWPFIKRRLWNRSSIQRRLRHEEELSYGALHPDEISTGFEDIGGNEEAILRLRQLTDLLLAPPTNASRLLHAPSGLLLYGPPGCGKTMIARALAKSSGVRFLSLNLATIMDKWVGETEKYIEALFSLARKIAPVIIFVDEIDALTRKRGAGEREWSSGMKAQLLTFWDGLQSDRTEGVIILGATNRPQDIDEAFLRRMPVQIKIDLPGLEQRAAILRILLEDLDTPDVIDVDLIAEMATGCSGSDIHEMARRTVLNTTLSKTIPDTESFLTELDLLQSEKINCRRYI</sequence>
<dbReference type="Gene3D" id="1.10.8.60">
    <property type="match status" value="1"/>
</dbReference>
<evidence type="ECO:0000256" key="6">
    <source>
        <dbReference type="SAM" id="Phobius"/>
    </source>
</evidence>
<name>A0A2H9TMG7_9FUNG</name>
<evidence type="ECO:0000256" key="2">
    <source>
        <dbReference type="ARBA" id="ARBA00022741"/>
    </source>
</evidence>
<dbReference type="PANTHER" id="PTHR45644:SF3">
    <property type="entry name" value="FI08533P-RELATED"/>
    <property type="match status" value="1"/>
</dbReference>
<evidence type="ECO:0000313" key="9">
    <source>
        <dbReference type="Proteomes" id="UP000240830"/>
    </source>
</evidence>
<keyword evidence="9" id="KW-1185">Reference proteome</keyword>
<accession>A0A2H9TMG7</accession>
<dbReference type="GO" id="GO:0034214">
    <property type="term" value="P:protein hexamerization"/>
    <property type="evidence" value="ECO:0007669"/>
    <property type="project" value="EnsemblFungi"/>
</dbReference>
<dbReference type="GO" id="GO:0016887">
    <property type="term" value="F:ATP hydrolysis activity"/>
    <property type="evidence" value="ECO:0007669"/>
    <property type="project" value="InterPro"/>
</dbReference>
<keyword evidence="2 5" id="KW-0547">Nucleotide-binding</keyword>
<dbReference type="SUPFAM" id="SSF52540">
    <property type="entry name" value="P-loop containing nucleoside triphosphate hydrolases"/>
    <property type="match status" value="1"/>
</dbReference>
<feature type="domain" description="AAA+ ATPase" evidence="7">
    <location>
        <begin position="97"/>
        <end position="235"/>
    </location>
</feature>
<comment type="caution">
    <text evidence="8">The sequence shown here is derived from an EMBL/GenBank/DDBJ whole genome shotgun (WGS) entry which is preliminary data.</text>
</comment>
<evidence type="ECO:0000259" key="7">
    <source>
        <dbReference type="SMART" id="SM00382"/>
    </source>
</evidence>
<dbReference type="PANTHER" id="PTHR45644">
    <property type="entry name" value="AAA ATPASE, PUTATIVE (AFU_ORTHOLOGUE AFUA_2G12920)-RELATED-RELATED"/>
    <property type="match status" value="1"/>
</dbReference>
<dbReference type="InterPro" id="IPR027417">
    <property type="entry name" value="P-loop_NTPase"/>
</dbReference>
<dbReference type="GO" id="GO:0140567">
    <property type="term" value="F:membrane protein dislocase activity"/>
    <property type="evidence" value="ECO:0007669"/>
    <property type="project" value="EnsemblFungi"/>
</dbReference>
<dbReference type="InterPro" id="IPR003959">
    <property type="entry name" value="ATPase_AAA_core"/>
</dbReference>
<comment type="similarity">
    <text evidence="5">Belongs to the AAA ATPase family.</text>
</comment>
<dbReference type="GO" id="GO:0006626">
    <property type="term" value="P:protein targeting to mitochondrion"/>
    <property type="evidence" value="ECO:0007669"/>
    <property type="project" value="EnsemblFungi"/>
</dbReference>
<dbReference type="AlphaFoldDB" id="A0A2H9TMG7"/>
<dbReference type="OrthoDB" id="10254455at2759"/>
<dbReference type="PROSITE" id="PS00674">
    <property type="entry name" value="AAA"/>
    <property type="match status" value="1"/>
</dbReference>
<dbReference type="InterPro" id="IPR003593">
    <property type="entry name" value="AAA+_ATPase"/>
</dbReference>
<dbReference type="Pfam" id="PF00004">
    <property type="entry name" value="AAA"/>
    <property type="match status" value="1"/>
</dbReference>
<protein>
    <submittedName>
        <fullName evidence="8">ATPase family aaa domain-containing protein 1</fullName>
    </submittedName>
</protein>
<comment type="subcellular location">
    <subcellularLocation>
        <location evidence="1">Mitochondrion</location>
    </subcellularLocation>
</comment>
<keyword evidence="3 5" id="KW-0067">ATP-binding</keyword>
<keyword evidence="6" id="KW-1133">Transmembrane helix</keyword>
<proteinExistence type="inferred from homology"/>
<evidence type="ECO:0000256" key="5">
    <source>
        <dbReference type="RuleBase" id="RU003651"/>
    </source>
</evidence>
<keyword evidence="4" id="KW-0496">Mitochondrion</keyword>
<reference evidence="8 9" key="1">
    <citation type="submission" date="2016-10" db="EMBL/GenBank/DDBJ databases">
        <title>The genome of Paramicrosporidium saccamoebae is the missing link in understanding Cryptomycota and Microsporidia evolution.</title>
        <authorList>
            <person name="Quandt C.A."/>
            <person name="Beaudet D."/>
            <person name="Corsaro D."/>
            <person name="Michel R."/>
            <person name="Corradi N."/>
            <person name="James T."/>
        </authorList>
    </citation>
    <scope>NUCLEOTIDE SEQUENCE [LARGE SCALE GENOMIC DNA]</scope>
    <source>
        <strain evidence="8 9">KSL3</strain>
    </source>
</reference>
<gene>
    <name evidence="8" type="ORF">PSACC_01219</name>
</gene>
<keyword evidence="6" id="KW-0812">Transmembrane</keyword>
<dbReference type="SMART" id="SM00382">
    <property type="entry name" value="AAA"/>
    <property type="match status" value="1"/>
</dbReference>
<dbReference type="GO" id="GO:0140570">
    <property type="term" value="P:extraction of mislocalized protein from mitochondrial outer membrane"/>
    <property type="evidence" value="ECO:0007669"/>
    <property type="project" value="EnsemblFungi"/>
</dbReference>
<dbReference type="Gene3D" id="3.40.50.300">
    <property type="entry name" value="P-loop containing nucleotide triphosphate hydrolases"/>
    <property type="match status" value="1"/>
</dbReference>
<evidence type="ECO:0000256" key="4">
    <source>
        <dbReference type="ARBA" id="ARBA00023128"/>
    </source>
</evidence>
<feature type="transmembrane region" description="Helical" evidence="6">
    <location>
        <begin position="6"/>
        <end position="27"/>
    </location>
</feature>
<dbReference type="STRING" id="1246581.A0A2H9TMG7"/>
<dbReference type="GO" id="GO:0005741">
    <property type="term" value="C:mitochondrial outer membrane"/>
    <property type="evidence" value="ECO:0007669"/>
    <property type="project" value="EnsemblFungi"/>
</dbReference>
<organism evidence="8 9">
    <name type="scientific">Paramicrosporidium saccamoebae</name>
    <dbReference type="NCBI Taxonomy" id="1246581"/>
    <lineage>
        <taxon>Eukaryota</taxon>
        <taxon>Fungi</taxon>
        <taxon>Fungi incertae sedis</taxon>
        <taxon>Cryptomycota</taxon>
        <taxon>Cryptomycota incertae sedis</taxon>
        <taxon>Paramicrosporidium</taxon>
    </lineage>
</organism>